<sequence length="244" mass="26233">MVGRRSILNGSTPRIRTVRDCCNVPVGCVMRTSWASFAARGAAALTRMVVTDTSRYWSVHTSILCLLSSQSTESSPGRGRTSVSTAHRTIGARQNFPEIGRRISTLTCAWWGHLPDCIESACISSSFGSGWESVGSWTSHSLGYDTDVRAVLIFLTISLEISLRCPSPSPSPFPLGCSKSALAICTKKPGEQQQQHTVVPSRFNARSHVGLSASGSSVRTHTTTNSTQRGSGTRSNMPETPRGD</sequence>
<evidence type="ECO:0000256" key="1">
    <source>
        <dbReference type="SAM" id="MobiDB-lite"/>
    </source>
</evidence>
<keyword evidence="3" id="KW-1185">Reference proteome</keyword>
<proteinExistence type="predicted"/>
<gene>
    <name evidence="2" type="ORF">BO99DRAFT_61560</name>
</gene>
<reference evidence="2 3" key="1">
    <citation type="submission" date="2018-02" db="EMBL/GenBank/DDBJ databases">
        <title>The genomes of Aspergillus section Nigri reveals drivers in fungal speciation.</title>
        <authorList>
            <consortium name="DOE Joint Genome Institute"/>
            <person name="Vesth T.C."/>
            <person name="Nybo J."/>
            <person name="Theobald S."/>
            <person name="Brandl J."/>
            <person name="Frisvad J.C."/>
            <person name="Nielsen K.F."/>
            <person name="Lyhne E.K."/>
            <person name="Kogle M.E."/>
            <person name="Kuo A."/>
            <person name="Riley R."/>
            <person name="Clum A."/>
            <person name="Nolan M."/>
            <person name="Lipzen A."/>
            <person name="Salamov A."/>
            <person name="Henrissat B."/>
            <person name="Wiebenga A."/>
            <person name="De vries R.P."/>
            <person name="Grigoriev I.V."/>
            <person name="Mortensen U.H."/>
            <person name="Andersen M.R."/>
            <person name="Baker S.E."/>
        </authorList>
    </citation>
    <scope>NUCLEOTIDE SEQUENCE [LARGE SCALE GENOMIC DNA]</scope>
    <source>
        <strain evidence="2 3">CBS 115571</strain>
    </source>
</reference>
<organism evidence="2 3">
    <name type="scientific">Aspergillus violaceofuscus (strain CBS 115571)</name>
    <dbReference type="NCBI Taxonomy" id="1450538"/>
    <lineage>
        <taxon>Eukaryota</taxon>
        <taxon>Fungi</taxon>
        <taxon>Dikarya</taxon>
        <taxon>Ascomycota</taxon>
        <taxon>Pezizomycotina</taxon>
        <taxon>Eurotiomycetes</taxon>
        <taxon>Eurotiomycetidae</taxon>
        <taxon>Eurotiales</taxon>
        <taxon>Aspergillaceae</taxon>
        <taxon>Aspergillus</taxon>
    </lineage>
</organism>
<name>A0A2V5HBF3_ASPV1</name>
<dbReference type="AlphaFoldDB" id="A0A2V5HBF3"/>
<feature type="region of interest" description="Disordered" evidence="1">
    <location>
        <begin position="210"/>
        <end position="244"/>
    </location>
</feature>
<accession>A0A2V5HBF3</accession>
<protein>
    <submittedName>
        <fullName evidence="2">Uncharacterized protein</fullName>
    </submittedName>
</protein>
<feature type="compositionally biased region" description="Polar residues" evidence="1">
    <location>
        <begin position="213"/>
        <end position="238"/>
    </location>
</feature>
<dbReference type="Proteomes" id="UP000249829">
    <property type="component" value="Unassembled WGS sequence"/>
</dbReference>
<dbReference type="EMBL" id="KZ825115">
    <property type="protein sequence ID" value="PYI21719.1"/>
    <property type="molecule type" value="Genomic_DNA"/>
</dbReference>
<evidence type="ECO:0000313" key="2">
    <source>
        <dbReference type="EMBL" id="PYI21719.1"/>
    </source>
</evidence>
<evidence type="ECO:0000313" key="3">
    <source>
        <dbReference type="Proteomes" id="UP000249829"/>
    </source>
</evidence>